<name>A0AAU7JD09_9HYPH</name>
<gene>
    <name evidence="7" type="ORF">ABEG18_21205</name>
</gene>
<dbReference type="InterPro" id="IPR050301">
    <property type="entry name" value="NTE"/>
</dbReference>
<dbReference type="PANTHER" id="PTHR14226:SF78">
    <property type="entry name" value="SLR0060 PROTEIN"/>
    <property type="match status" value="1"/>
</dbReference>
<dbReference type="RefSeq" id="WP_406855035.1">
    <property type="nucleotide sequence ID" value="NZ_CP157484.1"/>
</dbReference>
<dbReference type="Gene3D" id="3.40.1090.10">
    <property type="entry name" value="Cytosolic phospholipase A2 catalytic domain"/>
    <property type="match status" value="2"/>
</dbReference>
<evidence type="ECO:0000256" key="5">
    <source>
        <dbReference type="SAM" id="MobiDB-lite"/>
    </source>
</evidence>
<keyword evidence="2 4" id="KW-0442">Lipid degradation</keyword>
<feature type="active site" description="Nucleophile" evidence="4">
    <location>
        <position position="62"/>
    </location>
</feature>
<dbReference type="AlphaFoldDB" id="A0AAU7JD09"/>
<evidence type="ECO:0000256" key="3">
    <source>
        <dbReference type="ARBA" id="ARBA00023098"/>
    </source>
</evidence>
<feature type="domain" description="PNPLA" evidence="6">
    <location>
        <begin position="28"/>
        <end position="228"/>
    </location>
</feature>
<dbReference type="Pfam" id="PF01734">
    <property type="entry name" value="Patatin"/>
    <property type="match status" value="1"/>
</dbReference>
<proteinExistence type="predicted"/>
<evidence type="ECO:0000259" key="6">
    <source>
        <dbReference type="PROSITE" id="PS51635"/>
    </source>
</evidence>
<dbReference type="EMBL" id="CP157484">
    <property type="protein sequence ID" value="XBO38198.1"/>
    <property type="molecule type" value="Genomic_DNA"/>
</dbReference>
<feature type="region of interest" description="Disordered" evidence="5">
    <location>
        <begin position="1"/>
        <end position="21"/>
    </location>
</feature>
<dbReference type="PANTHER" id="PTHR14226">
    <property type="entry name" value="NEUROPATHY TARGET ESTERASE/SWISS CHEESE D.MELANOGASTER"/>
    <property type="match status" value="1"/>
</dbReference>
<dbReference type="SUPFAM" id="SSF52151">
    <property type="entry name" value="FabD/lysophospholipase-like"/>
    <property type="match status" value="1"/>
</dbReference>
<feature type="short sequence motif" description="GXGXXG" evidence="4">
    <location>
        <begin position="32"/>
        <end position="37"/>
    </location>
</feature>
<dbReference type="GO" id="GO:0016787">
    <property type="term" value="F:hydrolase activity"/>
    <property type="evidence" value="ECO:0007669"/>
    <property type="project" value="UniProtKB-UniRule"/>
</dbReference>
<keyword evidence="3 4" id="KW-0443">Lipid metabolism</keyword>
<evidence type="ECO:0000256" key="2">
    <source>
        <dbReference type="ARBA" id="ARBA00022963"/>
    </source>
</evidence>
<keyword evidence="1 4" id="KW-0378">Hydrolase</keyword>
<dbReference type="GO" id="GO:0016042">
    <property type="term" value="P:lipid catabolic process"/>
    <property type="evidence" value="ECO:0007669"/>
    <property type="project" value="UniProtKB-UniRule"/>
</dbReference>
<feature type="short sequence motif" description="DGA/G" evidence="4">
    <location>
        <begin position="215"/>
        <end position="217"/>
    </location>
</feature>
<feature type="short sequence motif" description="GXSXG" evidence="4">
    <location>
        <begin position="60"/>
        <end position="64"/>
    </location>
</feature>
<sequence length="358" mass="39037">MSASAGRKAAAQPRTPVPAPATRKRVNLALQGGGAHGAFTWGVLDALLADGRLEIEGLSGTSAGAMNAAMVVCGIAGGGPDAARRKLAAFWRAVAIDGELQGPQRAIFDMLLGAWRLGSNGGAGWFGSFTPPMLSPSEFNPLDINPLRSVVESHIDFARVREHADPKLFVAATNVHTGKVRVFRGEELTADMLMASAALPTLFKAVEVDGQPFWDGGYMGNPVLFPFFTETKTEDIILVQINPISRNETPETSHDILERVNEITFNASLLHELRAIDFVRRLLDAGRLKDTHYKRIRMHRIEAQDELRHFGASSKLQADWAFFTQLHDIGRQAGHRFLKQHFDAIGVDGTLDLQAELA</sequence>
<dbReference type="InterPro" id="IPR002641">
    <property type="entry name" value="PNPLA_dom"/>
</dbReference>
<evidence type="ECO:0000313" key="7">
    <source>
        <dbReference type="EMBL" id="XBO38198.1"/>
    </source>
</evidence>
<feature type="active site" description="Proton acceptor" evidence="4">
    <location>
        <position position="215"/>
    </location>
</feature>
<dbReference type="InterPro" id="IPR016035">
    <property type="entry name" value="Acyl_Trfase/lysoPLipase"/>
</dbReference>
<protein>
    <submittedName>
        <fullName evidence="7">Patatin-like phospholipase family protein</fullName>
    </submittedName>
</protein>
<evidence type="ECO:0000256" key="1">
    <source>
        <dbReference type="ARBA" id="ARBA00022801"/>
    </source>
</evidence>
<reference evidence="7" key="1">
    <citation type="submission" date="2024-05" db="EMBL/GenBank/DDBJ databases">
        <authorList>
            <person name="Kim S."/>
            <person name="Heo J."/>
            <person name="Choi H."/>
            <person name="Choi Y."/>
            <person name="Kwon S.-W."/>
            <person name="Kim Y."/>
        </authorList>
    </citation>
    <scope>NUCLEOTIDE SEQUENCE</scope>
    <source>
        <strain evidence="7">KACC 23698</strain>
    </source>
</reference>
<dbReference type="PROSITE" id="PS51635">
    <property type="entry name" value="PNPLA"/>
    <property type="match status" value="1"/>
</dbReference>
<accession>A0AAU7JD09</accession>
<evidence type="ECO:0000256" key="4">
    <source>
        <dbReference type="PROSITE-ProRule" id="PRU01161"/>
    </source>
</evidence>
<organism evidence="7">
    <name type="scientific">Alsobacter sp. KACC 23698</name>
    <dbReference type="NCBI Taxonomy" id="3149229"/>
    <lineage>
        <taxon>Bacteria</taxon>
        <taxon>Pseudomonadati</taxon>
        <taxon>Pseudomonadota</taxon>
        <taxon>Alphaproteobacteria</taxon>
        <taxon>Hyphomicrobiales</taxon>
        <taxon>Alsobacteraceae</taxon>
        <taxon>Alsobacter</taxon>
    </lineage>
</organism>